<dbReference type="EMBL" id="JACJHT010000015">
    <property type="protein sequence ID" value="MBA9042677.1"/>
    <property type="molecule type" value="Genomic_DNA"/>
</dbReference>
<evidence type="ECO:0000313" key="2">
    <source>
        <dbReference type="EMBL" id="MBA9042677.1"/>
    </source>
</evidence>
<dbReference type="AlphaFoldDB" id="A0A7W3RIF1"/>
<dbReference type="GO" id="GO:0016747">
    <property type="term" value="F:acyltransferase activity, transferring groups other than amino-acyl groups"/>
    <property type="evidence" value="ECO:0007669"/>
    <property type="project" value="InterPro"/>
</dbReference>
<protein>
    <submittedName>
        <fullName evidence="2">N-acetylglutamate synthase-like GNAT family acetyltransferase</fullName>
    </submittedName>
</protein>
<dbReference type="SUPFAM" id="SSF55729">
    <property type="entry name" value="Acyl-CoA N-acyltransferases (Nat)"/>
    <property type="match status" value="1"/>
</dbReference>
<sequence>MGIKLASKNDLQWVNEQYSTIGFVPSNLERDKVAIVTYKGEYAGVGRIVKIDENNIEIGGIYVLPDFRGGNLSYELVAFLVEEAKRFKEPNVYCIPFDELQYFYKKCGFKETNLQNDNIDDVIRSKYKWCLNEYEKKVLLLKL</sequence>
<evidence type="ECO:0000259" key="1">
    <source>
        <dbReference type="PROSITE" id="PS51186"/>
    </source>
</evidence>
<dbReference type="InterPro" id="IPR000182">
    <property type="entry name" value="GNAT_dom"/>
</dbReference>
<keyword evidence="3" id="KW-1185">Reference proteome</keyword>
<dbReference type="RefSeq" id="WP_182528137.1">
    <property type="nucleotide sequence ID" value="NZ_JACJHT010000015.1"/>
</dbReference>
<dbReference type="Gene3D" id="3.40.630.30">
    <property type="match status" value="1"/>
</dbReference>
<comment type="caution">
    <text evidence="2">The sequence shown here is derived from an EMBL/GenBank/DDBJ whole genome shotgun (WGS) entry which is preliminary data.</text>
</comment>
<dbReference type="Pfam" id="PF00583">
    <property type="entry name" value="Acetyltransf_1"/>
    <property type="match status" value="1"/>
</dbReference>
<proteinExistence type="predicted"/>
<feature type="domain" description="N-acetyltransferase" evidence="1">
    <location>
        <begin position="1"/>
        <end position="129"/>
    </location>
</feature>
<dbReference type="Proteomes" id="UP000543174">
    <property type="component" value="Unassembled WGS sequence"/>
</dbReference>
<dbReference type="InterPro" id="IPR016181">
    <property type="entry name" value="Acyl_CoA_acyltransferase"/>
</dbReference>
<accession>A0A7W3RIF1</accession>
<organism evidence="2 3">
    <name type="scientific">Priestia aryabhattai</name>
    <name type="common">Bacillus aryabhattai</name>
    <dbReference type="NCBI Taxonomy" id="412384"/>
    <lineage>
        <taxon>Bacteria</taxon>
        <taxon>Bacillati</taxon>
        <taxon>Bacillota</taxon>
        <taxon>Bacilli</taxon>
        <taxon>Bacillales</taxon>
        <taxon>Bacillaceae</taxon>
        <taxon>Priestia</taxon>
    </lineage>
</organism>
<gene>
    <name evidence="2" type="ORF">HNP21_005814</name>
</gene>
<reference evidence="2" key="1">
    <citation type="submission" date="2020-08" db="EMBL/GenBank/DDBJ databases">
        <title>Functional genomics of gut bacteria from endangered species of beetles.</title>
        <authorList>
            <person name="Carlos-Shanley C."/>
        </authorList>
    </citation>
    <scope>NUCLEOTIDE SEQUENCE [LARGE SCALE GENOMIC DNA]</scope>
    <source>
        <strain evidence="2">S00060</strain>
    </source>
</reference>
<evidence type="ECO:0000313" key="3">
    <source>
        <dbReference type="Proteomes" id="UP000543174"/>
    </source>
</evidence>
<name>A0A7W3RIF1_PRIAR</name>
<dbReference type="CDD" id="cd04301">
    <property type="entry name" value="NAT_SF"/>
    <property type="match status" value="1"/>
</dbReference>
<dbReference type="PROSITE" id="PS51186">
    <property type="entry name" value="GNAT"/>
    <property type="match status" value="1"/>
</dbReference>